<dbReference type="PANTHER" id="PTHR46656:SF3">
    <property type="entry name" value="PUTATIVE-RELATED"/>
    <property type="match status" value="1"/>
</dbReference>
<dbReference type="SUPFAM" id="SSF53756">
    <property type="entry name" value="UDP-Glycosyltransferase/glycogen phosphorylase"/>
    <property type="match status" value="1"/>
</dbReference>
<name>A0A198A6A6_9BACL</name>
<reference evidence="1 2" key="1">
    <citation type="submission" date="2016-05" db="EMBL/GenBank/DDBJ databases">
        <title>Paenibacillus sp. 1ZS3-15 nov., isolated from the rhizosphere soil.</title>
        <authorList>
            <person name="Zhang X.X."/>
            <person name="Zhang J."/>
        </authorList>
    </citation>
    <scope>NUCLEOTIDE SEQUENCE [LARGE SCALE GENOMIC DNA]</scope>
    <source>
        <strain evidence="1 2">1ZS3-15</strain>
    </source>
</reference>
<gene>
    <name evidence="1" type="ORF">A8708_21140</name>
</gene>
<keyword evidence="1" id="KW-0808">Transferase</keyword>
<dbReference type="RefSeq" id="WP_068667565.1">
    <property type="nucleotide sequence ID" value="NZ_LYPB01000076.1"/>
</dbReference>
<protein>
    <submittedName>
        <fullName evidence="1">Glycosyl transferase family 1</fullName>
    </submittedName>
</protein>
<comment type="caution">
    <text evidence="1">The sequence shown here is derived from an EMBL/GenBank/DDBJ whole genome shotgun (WGS) entry which is preliminary data.</text>
</comment>
<dbReference type="STRING" id="1850517.A8708_21140"/>
<dbReference type="CDD" id="cd03801">
    <property type="entry name" value="GT4_PimA-like"/>
    <property type="match status" value="1"/>
</dbReference>
<keyword evidence="2" id="KW-1185">Reference proteome</keyword>
<dbReference type="AlphaFoldDB" id="A0A198A6A6"/>
<proteinExistence type="predicted"/>
<dbReference type="Pfam" id="PF13692">
    <property type="entry name" value="Glyco_trans_1_4"/>
    <property type="match status" value="1"/>
</dbReference>
<dbReference type="OrthoDB" id="440232at2"/>
<dbReference type="GO" id="GO:0016740">
    <property type="term" value="F:transferase activity"/>
    <property type="evidence" value="ECO:0007669"/>
    <property type="project" value="UniProtKB-KW"/>
</dbReference>
<evidence type="ECO:0000313" key="2">
    <source>
        <dbReference type="Proteomes" id="UP000078454"/>
    </source>
</evidence>
<accession>A0A198A6A6</accession>
<dbReference type="PANTHER" id="PTHR46656">
    <property type="entry name" value="PUTATIVE-RELATED"/>
    <property type="match status" value="1"/>
</dbReference>
<evidence type="ECO:0000313" key="1">
    <source>
        <dbReference type="EMBL" id="OAS16508.1"/>
    </source>
</evidence>
<dbReference type="Proteomes" id="UP000078454">
    <property type="component" value="Unassembled WGS sequence"/>
</dbReference>
<dbReference type="EMBL" id="LYPB01000076">
    <property type="protein sequence ID" value="OAS16508.1"/>
    <property type="molecule type" value="Genomic_DNA"/>
</dbReference>
<sequence length="373" mass="42627">MKPYIVVWKGPIHKASGLGHASRTYAASLRRRGVDVRLGHLRMGKRPSIGRRVLIYHDVPSHIQWHSERNAYDSIILNTVWETSRTPNAWLSHMNKFDAICVPTHHNKRALLNSGVTVPIYIVPHGVDTKVFHPNNQKFILPRADGKFTFVSVFGFQHRKNPEGLLRAYWEEFSAKDNVILVIKTNGYEPYETESWIQRQIWQYKKRLGITKDTAPVVIIGRRLSTRQMKGLYTLGDVFVLPTRGEGVGLPFLEALASGIPVITTAWGGHMDFLTHNNSFLVPYLLKNPSISMNSRHAISRSFSYLFAEKGQLWAEPDHHSLRMSMRKAYENPTLCKRKGSQGRLDVLPLTWSRAGMLMKHVVEKSIRSNKSE</sequence>
<organism evidence="1 2">
    <name type="scientific">Paenibacillus oryzisoli</name>
    <dbReference type="NCBI Taxonomy" id="1850517"/>
    <lineage>
        <taxon>Bacteria</taxon>
        <taxon>Bacillati</taxon>
        <taxon>Bacillota</taxon>
        <taxon>Bacilli</taxon>
        <taxon>Bacillales</taxon>
        <taxon>Paenibacillaceae</taxon>
        <taxon>Paenibacillus</taxon>
    </lineage>
</organism>
<dbReference type="Gene3D" id="3.40.50.2000">
    <property type="entry name" value="Glycogen Phosphorylase B"/>
    <property type="match status" value="1"/>
</dbReference>